<feature type="compositionally biased region" description="Pro residues" evidence="1">
    <location>
        <begin position="71"/>
        <end position="112"/>
    </location>
</feature>
<comment type="caution">
    <text evidence="3">The sequence shown here is derived from an EMBL/GenBank/DDBJ whole genome shotgun (WGS) entry which is preliminary data.</text>
</comment>
<gene>
    <name evidence="3" type="ORF">SGM_2339</name>
</gene>
<dbReference type="AlphaFoldDB" id="F3NGS5"/>
<name>F3NGS5_9ACTN</name>
<organism evidence="3 4">
    <name type="scientific">Streptomyces griseoaurantiacus M045</name>
    <dbReference type="NCBI Taxonomy" id="996637"/>
    <lineage>
        <taxon>Bacteria</taxon>
        <taxon>Bacillati</taxon>
        <taxon>Actinomycetota</taxon>
        <taxon>Actinomycetes</taxon>
        <taxon>Kitasatosporales</taxon>
        <taxon>Streptomycetaceae</taxon>
        <taxon>Streptomyces</taxon>
        <taxon>Streptomyces aurantiacus group</taxon>
    </lineage>
</organism>
<accession>F3NGS5</accession>
<keyword evidence="2" id="KW-0472">Membrane</keyword>
<proteinExistence type="predicted"/>
<evidence type="ECO:0000256" key="1">
    <source>
        <dbReference type="SAM" id="MobiDB-lite"/>
    </source>
</evidence>
<feature type="region of interest" description="Disordered" evidence="1">
    <location>
        <begin position="1"/>
        <end position="158"/>
    </location>
</feature>
<protein>
    <submittedName>
        <fullName evidence="3">Uncharacterized protein</fullName>
    </submittedName>
</protein>
<keyword evidence="2" id="KW-1133">Transmembrane helix</keyword>
<evidence type="ECO:0000313" key="4">
    <source>
        <dbReference type="Proteomes" id="UP000003022"/>
    </source>
</evidence>
<dbReference type="EMBL" id="AEYX01000032">
    <property type="protein sequence ID" value="EGG47415.1"/>
    <property type="molecule type" value="Genomic_DNA"/>
</dbReference>
<feature type="transmembrane region" description="Helical" evidence="2">
    <location>
        <begin position="185"/>
        <end position="202"/>
    </location>
</feature>
<evidence type="ECO:0000256" key="2">
    <source>
        <dbReference type="SAM" id="Phobius"/>
    </source>
</evidence>
<feature type="transmembrane region" description="Helical" evidence="2">
    <location>
        <begin position="214"/>
        <end position="233"/>
    </location>
</feature>
<feature type="compositionally biased region" description="Gly residues" evidence="1">
    <location>
        <begin position="30"/>
        <end position="45"/>
    </location>
</feature>
<feature type="compositionally biased region" description="Gly residues" evidence="1">
    <location>
        <begin position="116"/>
        <end position="132"/>
    </location>
</feature>
<feature type="compositionally biased region" description="Basic and acidic residues" evidence="1">
    <location>
        <begin position="11"/>
        <end position="25"/>
    </location>
</feature>
<reference evidence="3 4" key="1">
    <citation type="journal article" date="2011" name="J. Bacteriol.">
        <title>Draft genome sequence of the marine bacterium Streptomyces griseoaurantiacus M045, which produces novel manumycin-type antibiotics with a pABA core component.</title>
        <authorList>
            <person name="Li F."/>
            <person name="Jiang P."/>
            <person name="Zheng H."/>
            <person name="Wang S."/>
            <person name="Zhao G."/>
            <person name="Qin S."/>
            <person name="Liu Z."/>
        </authorList>
    </citation>
    <scope>NUCLEOTIDE SEQUENCE [LARGE SCALE GENOMIC DNA]</scope>
    <source>
        <strain evidence="3 4">M045</strain>
    </source>
</reference>
<feature type="compositionally biased region" description="Pro residues" evidence="1">
    <location>
        <begin position="142"/>
        <end position="157"/>
    </location>
</feature>
<dbReference type="Proteomes" id="UP000003022">
    <property type="component" value="Unassembled WGS sequence"/>
</dbReference>
<feature type="transmembrane region" description="Helical" evidence="2">
    <location>
        <begin position="245"/>
        <end position="264"/>
    </location>
</feature>
<dbReference type="eggNOG" id="ENOG5033S8M">
    <property type="taxonomic scope" value="Bacteria"/>
</dbReference>
<keyword evidence="4" id="KW-1185">Reference proteome</keyword>
<sequence length="660" mass="67083">MSGDRYGTSGDGDHRAGGDAGDRPETAAGQSGGGAGGQAGKGPAGPAGAAEDRSEAGWSRPVPLQGGRPDPAGPPYGVPGPPATPPGQAGPPSAPAGPPPGTAGTPYGPPGTPYGSPGGPGSPYGPPGGGGFNAFDGFHGPQGPPVPPMPSAPPPAPADGVRAAGVALLNLSGLGLGYALVRRPLLTLLCCAVTAGLLFLALPADPDGVPVPALALYAVLLLAAAAHGAVVGLRTRLAWPPRAPLALALGVLLLAVPAGGAVLYDDARDEATERMLLDRLDHADHLVEAASEQPFTQARAGYRRALNAYDALASDHPGSRAADRVPGRLHDFYTTVGAPYARGRYCEAVPALTFLRTVPRTVDRAHLGSLARWPDDRLATSLYECASDGLTSGDAEWPGLFGDLLTTFPESAQAAEVEPAVKSAVGKAVGDVRGKEPCTAVSRLEGLSSQIGDLPGEKAGVDAALAKDADRAGRGADEGAYACGVDEYEDKDFDAALDSMSDFLKNNKHHRNRARAQKIAIAAEVAQTIPAAGKRLPTTASGGSISVTVKNDSPDDIRVLYTGPVTGSFTLKGCGGCTEYDWGSTLSPGFEPCGKSGRNYPQRTISLPVGTTYFVHKSRGNASTTTPSSDTAKLRPGYIYTECAYTTRGLGAGTGTGTDV</sequence>
<evidence type="ECO:0000313" key="3">
    <source>
        <dbReference type="EMBL" id="EGG47415.1"/>
    </source>
</evidence>
<keyword evidence="2" id="KW-0812">Transmembrane</keyword>